<protein>
    <submittedName>
        <fullName evidence="4">Transcriptional regulator TrmB</fullName>
    </submittedName>
    <submittedName>
        <fullName evidence="3">TrmB family transcriptional regulator</fullName>
    </submittedName>
</protein>
<dbReference type="Proteomes" id="UP000029661">
    <property type="component" value="Chromosome"/>
</dbReference>
<dbReference type="EMBL" id="LN515531">
    <property type="protein sequence ID" value="CEA12558.1"/>
    <property type="molecule type" value="Genomic_DNA"/>
</dbReference>
<dbReference type="EMBL" id="LN734822">
    <property type="protein sequence ID" value="CEL23986.1"/>
    <property type="molecule type" value="Genomic_DNA"/>
</dbReference>
<sequence length="270" mass="30748">MVVSRETLEALQNLGLTDYETRTYVALNSLISGTATEISQASQVPRSRIYSILKSLASKGFLEIGKGKPLCFTVVPPHEIFEKNRNEMKMKMERAEAELNVIYENQIPQVPAPIWIIHGPDKIVKKELEIISRAKESLFIMGGLMFPDEPLKLKEPLQKTFNRGVNTRILTSPACKTDDVEVSTMKILEELPVDIKFFPVPYIKLVVRDRQEMLIAFCKLSGDVALSSTAIGIWNQYAEFVDTITGIYDFIWNMDFFSQAFHHQRSLNDK</sequence>
<evidence type="ECO:0000313" key="4">
    <source>
        <dbReference type="EMBL" id="CEA12558.1"/>
    </source>
</evidence>
<dbReference type="CDD" id="cd09124">
    <property type="entry name" value="PLDc_like_TrmB_middle"/>
    <property type="match status" value="1"/>
</dbReference>
<dbReference type="Proteomes" id="UP000062768">
    <property type="component" value="Chromosome I"/>
</dbReference>
<gene>
    <name evidence="3" type="ORF">BRM9_2001</name>
    <name evidence="4" type="ORF">DSM1535_0193</name>
    <name evidence="5" type="ORF">MB9_0338</name>
</gene>
<proteinExistence type="predicted"/>
<dbReference type="AlphaFoldDB" id="A0A089ZHI9"/>
<feature type="domain" description="Transcription regulator TrmB N-terminal" evidence="2">
    <location>
        <begin position="11"/>
        <end position="77"/>
    </location>
</feature>
<keyword evidence="1" id="KW-0175">Coiled coil</keyword>
<evidence type="ECO:0000259" key="2">
    <source>
        <dbReference type="Pfam" id="PF01978"/>
    </source>
</evidence>
<reference evidence="3" key="1">
    <citation type="submission" date="2013-12" db="EMBL/GenBank/DDBJ databases">
        <title>The complete genome sequence of Methanobacterium sp. BRM9.</title>
        <authorList>
            <consortium name="Pastoral Greenhouse Gas Research Consortium"/>
            <person name="Kelly W.J."/>
            <person name="Leahy S.C."/>
            <person name="Perry R."/>
            <person name="Li D."/>
            <person name="Altermann E."/>
            <person name="Lambie S.C."/>
            <person name="Attwood G.T."/>
        </authorList>
    </citation>
    <scope>NUCLEOTIDE SEQUENCE [LARGE SCALE GENOMIC DNA]</scope>
    <source>
        <strain evidence="3">BRM9</strain>
    </source>
</reference>
<dbReference type="STRING" id="2162.BRM9_2001"/>
<feature type="coiled-coil region" evidence="1">
    <location>
        <begin position="78"/>
        <end position="105"/>
    </location>
</feature>
<dbReference type="SUPFAM" id="SSF56024">
    <property type="entry name" value="Phospholipase D/nuclease"/>
    <property type="match status" value="1"/>
</dbReference>
<dbReference type="OrthoDB" id="30795at2157"/>
<dbReference type="GeneID" id="26738601"/>
<dbReference type="InterPro" id="IPR036388">
    <property type="entry name" value="WH-like_DNA-bd_sf"/>
</dbReference>
<dbReference type="PANTHER" id="PTHR34293:SF1">
    <property type="entry name" value="HTH-TYPE TRANSCRIPTIONAL REGULATOR TRMBL2"/>
    <property type="match status" value="1"/>
</dbReference>
<dbReference type="SUPFAM" id="SSF46785">
    <property type="entry name" value="Winged helix' DNA-binding domain"/>
    <property type="match status" value="1"/>
</dbReference>
<dbReference type="RefSeq" id="WP_048071887.1">
    <property type="nucleotide sequence ID" value="NZ_CP006933.1"/>
</dbReference>
<keyword evidence="7" id="KW-1185">Reference proteome</keyword>
<reference evidence="5" key="2">
    <citation type="submission" date="2014-09" db="EMBL/GenBank/DDBJ databases">
        <authorList>
            <person name="Bishop-Lilly K.A."/>
            <person name="Broomall S.M."/>
            <person name="Chain P.S."/>
            <person name="Chertkov O."/>
            <person name="Coyne S.R."/>
            <person name="Daligault H.E."/>
            <person name="Davenport K.W."/>
            <person name="Erkkila T."/>
            <person name="Frey K.G."/>
            <person name="Gibbons H.S."/>
            <person name="Gu W."/>
            <person name="Jaissle J."/>
            <person name="Johnson S.L."/>
            <person name="Koroleva G.I."/>
            <person name="Ladner J.T."/>
            <person name="Lo C.-C."/>
            <person name="Minogue T.D."/>
            <person name="Munk C."/>
            <person name="Palacios G.F."/>
            <person name="Redden C.L."/>
            <person name="Rosenzweig C.N."/>
            <person name="Scholz M.B."/>
            <person name="Teshima H."/>
            <person name="Xu Y."/>
        </authorList>
    </citation>
    <scope>NUCLEOTIDE SEQUENCE</scope>
    <source>
        <strain evidence="5">Mb9</strain>
    </source>
</reference>
<dbReference type="PANTHER" id="PTHR34293">
    <property type="entry name" value="HTH-TYPE TRANSCRIPTIONAL REGULATOR TRMBL2"/>
    <property type="match status" value="1"/>
</dbReference>
<evidence type="ECO:0000313" key="5">
    <source>
        <dbReference type="EMBL" id="CEL23986.1"/>
    </source>
</evidence>
<evidence type="ECO:0000313" key="7">
    <source>
        <dbReference type="Proteomes" id="UP000062768"/>
    </source>
</evidence>
<dbReference type="PATRIC" id="fig|2162.10.peg.348"/>
<dbReference type="KEGG" id="mfc:BRM9_2001"/>
<evidence type="ECO:0000256" key="1">
    <source>
        <dbReference type="SAM" id="Coils"/>
    </source>
</evidence>
<dbReference type="InterPro" id="IPR002831">
    <property type="entry name" value="Tscrpt_reg_TrmB_N"/>
</dbReference>
<evidence type="ECO:0000313" key="6">
    <source>
        <dbReference type="Proteomes" id="UP000029661"/>
    </source>
</evidence>
<dbReference type="EMBL" id="CP006933">
    <property type="protein sequence ID" value="AIS32805.1"/>
    <property type="molecule type" value="Genomic_DNA"/>
</dbReference>
<dbReference type="KEGG" id="mfi:DSM1535_0193"/>
<dbReference type="Pfam" id="PF01978">
    <property type="entry name" value="TrmB"/>
    <property type="match status" value="1"/>
</dbReference>
<dbReference type="Gene3D" id="1.10.10.10">
    <property type="entry name" value="Winged helix-like DNA-binding domain superfamily/Winged helix DNA-binding domain"/>
    <property type="match status" value="1"/>
</dbReference>
<evidence type="ECO:0000313" key="3">
    <source>
        <dbReference type="EMBL" id="AIS32805.1"/>
    </source>
</evidence>
<dbReference type="InterPro" id="IPR036390">
    <property type="entry name" value="WH_DNA-bd_sf"/>
</dbReference>
<dbReference type="InterPro" id="IPR051797">
    <property type="entry name" value="TrmB-like"/>
</dbReference>
<organism evidence="3 6">
    <name type="scientific">Methanobacterium formicicum</name>
    <dbReference type="NCBI Taxonomy" id="2162"/>
    <lineage>
        <taxon>Archaea</taxon>
        <taxon>Methanobacteriati</taxon>
        <taxon>Methanobacteriota</taxon>
        <taxon>Methanomada group</taxon>
        <taxon>Methanobacteria</taxon>
        <taxon>Methanobacteriales</taxon>
        <taxon>Methanobacteriaceae</taxon>
        <taxon>Methanobacterium</taxon>
    </lineage>
</organism>
<name>A0A089ZHI9_METFO</name>
<accession>A0A089ZHI9</accession>
<dbReference type="Gene3D" id="3.30.870.10">
    <property type="entry name" value="Endonuclease Chain A"/>
    <property type="match status" value="1"/>
</dbReference>